<feature type="transmembrane region" description="Helical" evidence="10">
    <location>
        <begin position="304"/>
        <end position="322"/>
    </location>
</feature>
<feature type="transmembrane region" description="Helical" evidence="10">
    <location>
        <begin position="47"/>
        <end position="72"/>
    </location>
</feature>
<evidence type="ECO:0000256" key="7">
    <source>
        <dbReference type="ARBA" id="ARBA00022989"/>
    </source>
</evidence>
<feature type="transmembrane region" description="Helical" evidence="10">
    <location>
        <begin position="262"/>
        <end position="283"/>
    </location>
</feature>
<evidence type="ECO:0000313" key="12">
    <source>
        <dbReference type="Proteomes" id="UP000199230"/>
    </source>
</evidence>
<dbReference type="Proteomes" id="UP000199230">
    <property type="component" value="Unassembled WGS sequence"/>
</dbReference>
<accession>A0A1H3KD29</accession>
<dbReference type="NCBIfam" id="TIGR00797">
    <property type="entry name" value="matE"/>
    <property type="match status" value="1"/>
</dbReference>
<protein>
    <recommendedName>
        <fullName evidence="3">Multidrug export protein MepA</fullName>
    </recommendedName>
</protein>
<feature type="transmembrane region" description="Helical" evidence="10">
    <location>
        <begin position="352"/>
        <end position="373"/>
    </location>
</feature>
<keyword evidence="5" id="KW-1003">Cell membrane</keyword>
<evidence type="ECO:0000256" key="6">
    <source>
        <dbReference type="ARBA" id="ARBA00022692"/>
    </source>
</evidence>
<comment type="similarity">
    <text evidence="2">Belongs to the multi antimicrobial extrusion (MATE) (TC 2.A.66.1) family. MepA subfamily.</text>
</comment>
<dbReference type="EMBL" id="FNPV01000002">
    <property type="protein sequence ID" value="SDY50033.1"/>
    <property type="molecule type" value="Genomic_DNA"/>
</dbReference>
<evidence type="ECO:0000256" key="1">
    <source>
        <dbReference type="ARBA" id="ARBA00004651"/>
    </source>
</evidence>
<feature type="transmembrane region" description="Helical" evidence="10">
    <location>
        <begin position="385"/>
        <end position="402"/>
    </location>
</feature>
<dbReference type="GO" id="GO:0046677">
    <property type="term" value="P:response to antibiotic"/>
    <property type="evidence" value="ECO:0007669"/>
    <property type="project" value="UniProtKB-KW"/>
</dbReference>
<evidence type="ECO:0000256" key="2">
    <source>
        <dbReference type="ARBA" id="ARBA00008417"/>
    </source>
</evidence>
<evidence type="ECO:0000313" key="11">
    <source>
        <dbReference type="EMBL" id="SDY50033.1"/>
    </source>
</evidence>
<keyword evidence="8 10" id="KW-0472">Membrane</keyword>
<dbReference type="GO" id="GO:0005886">
    <property type="term" value="C:plasma membrane"/>
    <property type="evidence" value="ECO:0007669"/>
    <property type="project" value="UniProtKB-SubCell"/>
</dbReference>
<sequence length="435" mass="48286">MSVKKKFFQYLVPSVSAMWFFSIYTMVDGMFVGRGVGDQALAAVNLAMPFVNTVFAIALLIAVGASTWITYYMGQGNTEKGNHLFSVTVFIVAGIGILITSLSLYFLDPLVTFLGATEETYGYVKDYLGIVISFSTFFMVAYTLEVLVKADGFPSLSITYVTLAAFINIVFDYLLVIRLGMGIKGAAYATGLAQFLSCIAFLIHFIRQKGSLKFIKPVFLWSDIKGILRVGFPESLTELSIGFTTFAFNFVIIRWIGPHGIAAFGVLMYLNNLVMMTMIGINQGMQPLVSYFNGKNDQESIREITMLSFKTVLVFSLLFFFISQQLNEYVVRLFISPEHETSYQLSVSALKWFGFGFLVTGLNVFISGLMTALKQSQKASTISFLRGYVLVVVVLLLIPGVLGSHAIWIAPVIYELMTLIIAGTMLFNMRRVGIL</sequence>
<gene>
    <name evidence="11" type="ORF">SAMN05192546_102313</name>
</gene>
<dbReference type="PANTHER" id="PTHR43823:SF3">
    <property type="entry name" value="MULTIDRUG EXPORT PROTEIN MEPA"/>
    <property type="match status" value="1"/>
</dbReference>
<dbReference type="InterPro" id="IPR051327">
    <property type="entry name" value="MATE_MepA_subfamily"/>
</dbReference>
<evidence type="ECO:0000256" key="9">
    <source>
        <dbReference type="ARBA" id="ARBA00023251"/>
    </source>
</evidence>
<dbReference type="CDD" id="cd13143">
    <property type="entry name" value="MATE_MepA_like"/>
    <property type="match status" value="1"/>
</dbReference>
<name>A0A1H3KD29_9FIRM</name>
<feature type="transmembrane region" description="Helical" evidence="10">
    <location>
        <begin position="7"/>
        <end position="27"/>
    </location>
</feature>
<reference evidence="11 12" key="1">
    <citation type="submission" date="2016-10" db="EMBL/GenBank/DDBJ databases">
        <authorList>
            <person name="de Groot N.N."/>
        </authorList>
    </citation>
    <scope>NUCLEOTIDE SEQUENCE [LARGE SCALE GENOMIC DNA]</scope>
    <source>
        <strain evidence="11 12">APO</strain>
    </source>
</reference>
<dbReference type="STRING" id="159292.SAMN05192546_102313"/>
<organism evidence="11 12">
    <name type="scientific">Tindallia californiensis</name>
    <dbReference type="NCBI Taxonomy" id="159292"/>
    <lineage>
        <taxon>Bacteria</taxon>
        <taxon>Bacillati</taxon>
        <taxon>Bacillota</taxon>
        <taxon>Clostridia</taxon>
        <taxon>Peptostreptococcales</taxon>
        <taxon>Tindalliaceae</taxon>
        <taxon>Tindallia</taxon>
    </lineage>
</organism>
<keyword evidence="7 10" id="KW-1133">Transmembrane helix</keyword>
<dbReference type="GO" id="GO:0042910">
    <property type="term" value="F:xenobiotic transmembrane transporter activity"/>
    <property type="evidence" value="ECO:0007669"/>
    <property type="project" value="InterPro"/>
</dbReference>
<dbReference type="PIRSF" id="PIRSF006603">
    <property type="entry name" value="DinF"/>
    <property type="match status" value="1"/>
</dbReference>
<keyword evidence="9" id="KW-0046">Antibiotic resistance</keyword>
<dbReference type="InterPro" id="IPR048279">
    <property type="entry name" value="MdtK-like"/>
</dbReference>
<feature type="transmembrane region" description="Helical" evidence="10">
    <location>
        <begin position="408"/>
        <end position="427"/>
    </location>
</feature>
<keyword evidence="4" id="KW-0813">Transport</keyword>
<evidence type="ECO:0000256" key="3">
    <source>
        <dbReference type="ARBA" id="ARBA00022106"/>
    </source>
</evidence>
<dbReference type="RefSeq" id="WP_176968242.1">
    <property type="nucleotide sequence ID" value="NZ_FNPV01000002.1"/>
</dbReference>
<keyword evidence="6 10" id="KW-0812">Transmembrane</keyword>
<feature type="transmembrane region" description="Helical" evidence="10">
    <location>
        <begin position="186"/>
        <end position="206"/>
    </location>
</feature>
<evidence type="ECO:0000256" key="10">
    <source>
        <dbReference type="SAM" id="Phobius"/>
    </source>
</evidence>
<dbReference type="GO" id="GO:0015297">
    <property type="term" value="F:antiporter activity"/>
    <property type="evidence" value="ECO:0007669"/>
    <property type="project" value="InterPro"/>
</dbReference>
<feature type="transmembrane region" description="Helical" evidence="10">
    <location>
        <begin position="236"/>
        <end position="256"/>
    </location>
</feature>
<proteinExistence type="inferred from homology"/>
<feature type="transmembrane region" description="Helical" evidence="10">
    <location>
        <begin position="84"/>
        <end position="107"/>
    </location>
</feature>
<dbReference type="PANTHER" id="PTHR43823">
    <property type="entry name" value="SPORULATION PROTEIN YKVU"/>
    <property type="match status" value="1"/>
</dbReference>
<dbReference type="Pfam" id="PF01554">
    <property type="entry name" value="MatE"/>
    <property type="match status" value="2"/>
</dbReference>
<evidence type="ECO:0000256" key="4">
    <source>
        <dbReference type="ARBA" id="ARBA00022448"/>
    </source>
</evidence>
<feature type="transmembrane region" description="Helical" evidence="10">
    <location>
        <begin position="160"/>
        <end position="180"/>
    </location>
</feature>
<dbReference type="InterPro" id="IPR045070">
    <property type="entry name" value="MATE_MepA-like"/>
</dbReference>
<keyword evidence="12" id="KW-1185">Reference proteome</keyword>
<comment type="subcellular location">
    <subcellularLocation>
        <location evidence="1">Cell membrane</location>
        <topology evidence="1">Multi-pass membrane protein</topology>
    </subcellularLocation>
</comment>
<evidence type="ECO:0000256" key="5">
    <source>
        <dbReference type="ARBA" id="ARBA00022475"/>
    </source>
</evidence>
<feature type="transmembrane region" description="Helical" evidence="10">
    <location>
        <begin position="127"/>
        <end position="148"/>
    </location>
</feature>
<dbReference type="InterPro" id="IPR002528">
    <property type="entry name" value="MATE_fam"/>
</dbReference>
<dbReference type="AlphaFoldDB" id="A0A1H3KD29"/>
<evidence type="ECO:0000256" key="8">
    <source>
        <dbReference type="ARBA" id="ARBA00023136"/>
    </source>
</evidence>